<name>A0A178IMT2_9BACT</name>
<comment type="caution">
    <text evidence="1">The sequence shown here is derived from an EMBL/GenBank/DDBJ whole genome shotgun (WGS) entry which is preliminary data.</text>
</comment>
<dbReference type="Pfam" id="PF05638">
    <property type="entry name" value="T6SS_HCP"/>
    <property type="match status" value="1"/>
</dbReference>
<keyword evidence="2" id="KW-1185">Reference proteome</keyword>
<dbReference type="OrthoDB" id="4865570at2"/>
<evidence type="ECO:0008006" key="3">
    <source>
        <dbReference type="Google" id="ProtNLM"/>
    </source>
</evidence>
<organism evidence="1 2">
    <name type="scientific">Termitidicoccus mucosus</name>
    <dbReference type="NCBI Taxonomy" id="1184151"/>
    <lineage>
        <taxon>Bacteria</taxon>
        <taxon>Pseudomonadati</taxon>
        <taxon>Verrucomicrobiota</taxon>
        <taxon>Opitutia</taxon>
        <taxon>Opitutales</taxon>
        <taxon>Opitutaceae</taxon>
        <taxon>Termitidicoccus</taxon>
    </lineage>
</organism>
<dbReference type="Gene3D" id="2.30.110.20">
    <property type="entry name" value="Hcp1-like"/>
    <property type="match status" value="1"/>
</dbReference>
<dbReference type="RefSeq" id="WP_068769547.1">
    <property type="nucleotide sequence ID" value="NZ_CP109796.1"/>
</dbReference>
<sequence>MAVDAYLYITGMENFGESQSEYATKVSLGAIEITDYGFGVTMPIAENRSATGAATTGRADLTEFECTKNLDATTAHLCHACMSGRHIDKITCRIFRSVGETNVEYVTLEFTDVLITSCTVSGSGDELPKESLKFSYGAIKYSYAVTNHATGAKTGEVAQFLWDEILNKGDKKMANPPKINERLKLGA</sequence>
<dbReference type="InterPro" id="IPR036624">
    <property type="entry name" value="Hcp1-lik_sf"/>
</dbReference>
<evidence type="ECO:0000313" key="2">
    <source>
        <dbReference type="Proteomes" id="UP000078486"/>
    </source>
</evidence>
<dbReference type="PANTHER" id="PTHR36152:SF1">
    <property type="entry name" value="UBIQUITIN-LIKE DOMAIN-CONTAINING PROTEIN"/>
    <property type="match status" value="1"/>
</dbReference>
<gene>
    <name evidence="1" type="ORF">AW736_07440</name>
</gene>
<dbReference type="InterPro" id="IPR008514">
    <property type="entry name" value="T6SS_Hcp"/>
</dbReference>
<protein>
    <recommendedName>
        <fullName evidence="3">Type VI secretion system tube protein Hcp</fullName>
    </recommendedName>
</protein>
<dbReference type="InterPro" id="IPR053165">
    <property type="entry name" value="HSI-I_assembly_Hcp1"/>
</dbReference>
<dbReference type="Proteomes" id="UP000078486">
    <property type="component" value="Unassembled WGS sequence"/>
</dbReference>
<accession>A0A178IMT2</accession>
<dbReference type="PANTHER" id="PTHR36152">
    <property type="entry name" value="CYTOPLASMIC PROTEIN-RELATED"/>
    <property type="match status" value="1"/>
</dbReference>
<dbReference type="STRING" id="1184151.AW736_07440"/>
<dbReference type="AlphaFoldDB" id="A0A178IMT2"/>
<dbReference type="SUPFAM" id="SSF141452">
    <property type="entry name" value="Hcp1-like"/>
    <property type="match status" value="1"/>
</dbReference>
<reference evidence="1 2" key="1">
    <citation type="submission" date="2016-01" db="EMBL/GenBank/DDBJ databases">
        <title>High potential of lignocellulose degradation of a new Verrucomicrobia species.</title>
        <authorList>
            <person name="Wang Y."/>
            <person name="Shi Y."/>
            <person name="Qiu Z."/>
            <person name="Liu S."/>
            <person name="Yang H."/>
        </authorList>
    </citation>
    <scope>NUCLEOTIDE SEQUENCE [LARGE SCALE GENOMIC DNA]</scope>
    <source>
        <strain evidence="1 2">TSB47</strain>
    </source>
</reference>
<proteinExistence type="predicted"/>
<evidence type="ECO:0000313" key="1">
    <source>
        <dbReference type="EMBL" id="OAM90617.1"/>
    </source>
</evidence>
<dbReference type="EMBL" id="LRRQ01000054">
    <property type="protein sequence ID" value="OAM90617.1"/>
    <property type="molecule type" value="Genomic_DNA"/>
</dbReference>